<feature type="region of interest" description="Disordered" evidence="1">
    <location>
        <begin position="62"/>
        <end position="110"/>
    </location>
</feature>
<feature type="signal peptide" evidence="2">
    <location>
        <begin position="1"/>
        <end position="33"/>
    </location>
</feature>
<evidence type="ECO:0000313" key="4">
    <source>
        <dbReference type="EMBL" id="QDW66902.1"/>
    </source>
</evidence>
<keyword evidence="2" id="KW-0732">Signal</keyword>
<feature type="compositionally biased region" description="Pro residues" evidence="1">
    <location>
        <begin position="79"/>
        <end position="89"/>
    </location>
</feature>
<reference evidence="4 5" key="1">
    <citation type="submission" date="2019-07" db="EMBL/GenBank/DDBJ databases">
        <title>Full genome sequence of Luteimonas sp. Gr-4.</title>
        <authorList>
            <person name="Im W.-T."/>
        </authorList>
    </citation>
    <scope>NUCLEOTIDE SEQUENCE [LARGE SCALE GENOMIC DNA]</scope>
    <source>
        <strain evidence="4 5">Gr-4</strain>
    </source>
</reference>
<evidence type="ECO:0000256" key="1">
    <source>
        <dbReference type="SAM" id="MobiDB-lite"/>
    </source>
</evidence>
<organism evidence="4 5">
    <name type="scientific">Luteimonas granuli</name>
    <dbReference type="NCBI Taxonomy" id="1176533"/>
    <lineage>
        <taxon>Bacteria</taxon>
        <taxon>Pseudomonadati</taxon>
        <taxon>Pseudomonadota</taxon>
        <taxon>Gammaproteobacteria</taxon>
        <taxon>Lysobacterales</taxon>
        <taxon>Lysobacteraceae</taxon>
        <taxon>Luteimonas</taxon>
    </lineage>
</organism>
<dbReference type="InterPro" id="IPR025392">
    <property type="entry name" value="DUF4124"/>
</dbReference>
<accession>A0A518N4Q1</accession>
<feature type="chain" id="PRO_5021803174" evidence="2">
    <location>
        <begin position="34"/>
        <end position="291"/>
    </location>
</feature>
<dbReference type="EMBL" id="CP042218">
    <property type="protein sequence ID" value="QDW66902.1"/>
    <property type="molecule type" value="Genomic_DNA"/>
</dbReference>
<dbReference type="AlphaFoldDB" id="A0A518N4Q1"/>
<evidence type="ECO:0000313" key="5">
    <source>
        <dbReference type="Proteomes" id="UP000316584"/>
    </source>
</evidence>
<feature type="domain" description="DUF4124" evidence="3">
    <location>
        <begin position="40"/>
        <end position="85"/>
    </location>
</feature>
<dbReference type="KEGG" id="lug:FPZ22_08380"/>
<dbReference type="OrthoDB" id="5974779at2"/>
<gene>
    <name evidence="4" type="ORF">FPZ22_08380</name>
</gene>
<proteinExistence type="predicted"/>
<evidence type="ECO:0000256" key="2">
    <source>
        <dbReference type="SAM" id="SignalP"/>
    </source>
</evidence>
<evidence type="ECO:0000259" key="3">
    <source>
        <dbReference type="Pfam" id="PF13511"/>
    </source>
</evidence>
<dbReference type="Proteomes" id="UP000316584">
    <property type="component" value="Chromosome"/>
</dbReference>
<protein>
    <submittedName>
        <fullName evidence="4">DUF4124 domain-containing protein</fullName>
    </submittedName>
</protein>
<sequence>MPSPEQDAAMSAPSARLASAPAAACLIALLAWAVAAPAQDAGDVTIYRCTGTDGEVVIGNQPCPKGTKQEVRSMARPVDAPPGPEPGPSERPMILPATPPASNRPVAPSPQPLYECVRPDGSVYESDSGEGELRRVTLWTSGWPVGGGWHHGRPGHADGGRHPGRPEPPGGSGRGDIGARGTSTRAGDGLSAPPVSRISIPPDPPRPDPDTATGPRPRPPHRGSGWFGTEAGTWEADRCHALPQAEACARLRDRREDIRRRFFNAQQSERDTLRIEERGLNARIDSDCRTP</sequence>
<keyword evidence="5" id="KW-1185">Reference proteome</keyword>
<feature type="region of interest" description="Disordered" evidence="1">
    <location>
        <begin position="143"/>
        <end position="230"/>
    </location>
</feature>
<name>A0A518N4Q1_9GAMM</name>
<dbReference type="Pfam" id="PF13511">
    <property type="entry name" value="DUF4124"/>
    <property type="match status" value="1"/>
</dbReference>
<feature type="compositionally biased region" description="Basic and acidic residues" evidence="1">
    <location>
        <begin position="155"/>
        <end position="165"/>
    </location>
</feature>